<dbReference type="EMBL" id="CP020921">
    <property type="protein sequence ID" value="AWB10473.1"/>
    <property type="molecule type" value="Genomic_DNA"/>
</dbReference>
<evidence type="ECO:0000256" key="6">
    <source>
        <dbReference type="ARBA" id="ARBA00047665"/>
    </source>
</evidence>
<dbReference type="SUPFAM" id="SSF101790">
    <property type="entry name" value="Aminomethyltransferase beta-barrel domain"/>
    <property type="match status" value="1"/>
</dbReference>
<keyword evidence="11" id="KW-1185">Reference proteome</keyword>
<comment type="catalytic activity">
    <reaction evidence="6">
        <text>N(6)-[(R)-S(8)-aminomethyldihydrolipoyl]-L-lysyl-[protein] + (6S)-5,6,7,8-tetrahydrofolate = N(6)-[(R)-dihydrolipoyl]-L-lysyl-[protein] + (6R)-5,10-methylene-5,6,7,8-tetrahydrofolate + NH4(+)</text>
        <dbReference type="Rhea" id="RHEA:16945"/>
        <dbReference type="Rhea" id="RHEA-COMP:10475"/>
        <dbReference type="Rhea" id="RHEA-COMP:10492"/>
        <dbReference type="ChEBI" id="CHEBI:15636"/>
        <dbReference type="ChEBI" id="CHEBI:28938"/>
        <dbReference type="ChEBI" id="CHEBI:57453"/>
        <dbReference type="ChEBI" id="CHEBI:83100"/>
        <dbReference type="ChEBI" id="CHEBI:83143"/>
        <dbReference type="EC" id="2.1.2.10"/>
    </reaction>
</comment>
<protein>
    <recommendedName>
        <fullName evidence="2">aminomethyltransferase</fullName>
        <ecNumber evidence="2">2.1.2.10</ecNumber>
    </recommendedName>
    <alternativeName>
        <fullName evidence="5">Glycine cleavage system T protein</fullName>
    </alternativeName>
</protein>
<proteinExistence type="inferred from homology"/>
<dbReference type="Proteomes" id="UP000244792">
    <property type="component" value="Chromosome"/>
</dbReference>
<dbReference type="InterPro" id="IPR006222">
    <property type="entry name" value="GCVT_N"/>
</dbReference>
<dbReference type="PIRSF" id="PIRSF006487">
    <property type="entry name" value="GcvT"/>
    <property type="match status" value="1"/>
</dbReference>
<dbReference type="Pfam" id="PF08669">
    <property type="entry name" value="GCV_T_C"/>
    <property type="match status" value="1"/>
</dbReference>
<evidence type="ECO:0000256" key="7">
    <source>
        <dbReference type="PIRSR" id="PIRSR006487-1"/>
    </source>
</evidence>
<evidence type="ECO:0000256" key="1">
    <source>
        <dbReference type="ARBA" id="ARBA00008609"/>
    </source>
</evidence>
<dbReference type="SUPFAM" id="SSF103025">
    <property type="entry name" value="Folate-binding domain"/>
    <property type="match status" value="1"/>
</dbReference>
<dbReference type="GO" id="GO:0008168">
    <property type="term" value="F:methyltransferase activity"/>
    <property type="evidence" value="ECO:0007669"/>
    <property type="project" value="UniProtKB-KW"/>
</dbReference>
<dbReference type="InterPro" id="IPR029043">
    <property type="entry name" value="GcvT/YgfZ_C"/>
</dbReference>
<accession>A0A2R4W0Y7</accession>
<feature type="binding site" evidence="7">
    <location>
        <position position="197"/>
    </location>
    <ligand>
        <name>substrate</name>
    </ligand>
</feature>
<feature type="domain" description="GCVT N-terminal" evidence="8">
    <location>
        <begin position="11"/>
        <end position="261"/>
    </location>
</feature>
<dbReference type="FunFam" id="4.10.1250.10:FF:000001">
    <property type="entry name" value="Aminomethyltransferase"/>
    <property type="match status" value="1"/>
</dbReference>
<feature type="domain" description="Aminomethyltransferase C-terminal" evidence="9">
    <location>
        <begin position="281"/>
        <end position="357"/>
    </location>
</feature>
<dbReference type="Gene3D" id="3.30.1360.120">
    <property type="entry name" value="Probable tRNA modification gtpase trme, domain 1"/>
    <property type="match status" value="1"/>
</dbReference>
<keyword evidence="3" id="KW-0032">Aminotransferase</keyword>
<evidence type="ECO:0000259" key="9">
    <source>
        <dbReference type="Pfam" id="PF08669"/>
    </source>
</evidence>
<dbReference type="GO" id="GO:0005829">
    <property type="term" value="C:cytosol"/>
    <property type="evidence" value="ECO:0007669"/>
    <property type="project" value="TreeGrafter"/>
</dbReference>
<dbReference type="NCBIfam" id="NF001567">
    <property type="entry name" value="PRK00389.1"/>
    <property type="match status" value="1"/>
</dbReference>
<dbReference type="Pfam" id="PF01571">
    <property type="entry name" value="GCV_T"/>
    <property type="match status" value="1"/>
</dbReference>
<dbReference type="GO" id="GO:0006546">
    <property type="term" value="P:glycine catabolic process"/>
    <property type="evidence" value="ECO:0007669"/>
    <property type="project" value="InterPro"/>
</dbReference>
<dbReference type="GO" id="GO:0032259">
    <property type="term" value="P:methylation"/>
    <property type="evidence" value="ECO:0007669"/>
    <property type="project" value="UniProtKB-KW"/>
</dbReference>
<keyword evidence="10" id="KW-0489">Methyltransferase</keyword>
<sequence length="363" mass="41202">MQNLKSTPLEAEHIKLKAKMVPFGGWNMPIQYESIIEEHMQCRKSVALFDTCHMGEFYFKGDLVNTNIEMAFSFKIGTINVGKCRYGLILNERGGIVDDCIVYRLSADELMMVVNAGTKDNDFNVIKSVLKGNFVFEDRSETTSKLDVQGPFSRDLLRKYFPGIIDELKYFSFTKSSLMDQEVILSRTGYTGELGFEIYMPSIICVDVWNDLLKDEKIKPAGLGARDLLRLEMGYPLYGNDLDEDTTPLEADLSYFVHFDKDFVGKEALLKQKEANLEKIRVGFVCDSRRAPRHNYRIFKDGMDIGYVTSGGFSPSLGKGIGMGYVKPQYSSENTALELSQDRVKIKAVIEKIPFYKNGSLRK</sequence>
<dbReference type="InterPro" id="IPR028896">
    <property type="entry name" value="GcvT/YgfZ/DmdA"/>
</dbReference>
<reference evidence="10 11" key="1">
    <citation type="submission" date="2017-04" db="EMBL/GenBank/DDBJ databases">
        <title>Genomic insights into metabolism of Thermodesulfobium acidiphilum.</title>
        <authorList>
            <person name="Toshchakov S.V."/>
            <person name="Frolov E.N."/>
            <person name="Kublanov I.V."/>
            <person name="Samarov N.I."/>
            <person name="Novikov A."/>
            <person name="Lebedinsky A.V."/>
            <person name="Bonch-Osmolovskaya E.A."/>
            <person name="Chernyh N.A."/>
        </authorList>
    </citation>
    <scope>NUCLEOTIDE SEQUENCE [LARGE SCALE GENOMIC DNA]</scope>
    <source>
        <strain evidence="10 11">3127-1</strain>
    </source>
</reference>
<evidence type="ECO:0000313" key="11">
    <source>
        <dbReference type="Proteomes" id="UP000244792"/>
    </source>
</evidence>
<dbReference type="Gene3D" id="3.30.70.1400">
    <property type="entry name" value="Aminomethyltransferase beta-barrel domains"/>
    <property type="match status" value="1"/>
</dbReference>
<evidence type="ECO:0000256" key="4">
    <source>
        <dbReference type="ARBA" id="ARBA00022679"/>
    </source>
</evidence>
<evidence type="ECO:0000256" key="3">
    <source>
        <dbReference type="ARBA" id="ARBA00022576"/>
    </source>
</evidence>
<dbReference type="Gene3D" id="2.40.30.110">
    <property type="entry name" value="Aminomethyltransferase beta-barrel domains"/>
    <property type="match status" value="1"/>
</dbReference>
<dbReference type="InterPro" id="IPR006223">
    <property type="entry name" value="GcvT"/>
</dbReference>
<evidence type="ECO:0000259" key="8">
    <source>
        <dbReference type="Pfam" id="PF01571"/>
    </source>
</evidence>
<gene>
    <name evidence="10" type="ORF">TDSAC_1127</name>
</gene>
<dbReference type="Gene3D" id="4.10.1250.10">
    <property type="entry name" value="Aminomethyltransferase fragment"/>
    <property type="match status" value="1"/>
</dbReference>
<dbReference type="PANTHER" id="PTHR43757">
    <property type="entry name" value="AMINOMETHYLTRANSFERASE"/>
    <property type="match status" value="1"/>
</dbReference>
<evidence type="ECO:0000256" key="5">
    <source>
        <dbReference type="ARBA" id="ARBA00031395"/>
    </source>
</evidence>
<evidence type="ECO:0000313" key="10">
    <source>
        <dbReference type="EMBL" id="AWB10473.1"/>
    </source>
</evidence>
<dbReference type="InterPro" id="IPR027266">
    <property type="entry name" value="TrmE/GcvT-like"/>
</dbReference>
<dbReference type="NCBIfam" id="TIGR00528">
    <property type="entry name" value="gcvT"/>
    <property type="match status" value="1"/>
</dbReference>
<dbReference type="GO" id="GO:0005960">
    <property type="term" value="C:glycine cleavage complex"/>
    <property type="evidence" value="ECO:0007669"/>
    <property type="project" value="InterPro"/>
</dbReference>
<name>A0A2R4W0Y7_THEAF</name>
<keyword evidence="4 10" id="KW-0808">Transferase</keyword>
<dbReference type="PANTHER" id="PTHR43757:SF2">
    <property type="entry name" value="AMINOMETHYLTRANSFERASE, MITOCHONDRIAL"/>
    <property type="match status" value="1"/>
</dbReference>
<organism evidence="10 11">
    <name type="scientific">Thermodesulfobium acidiphilum</name>
    <dbReference type="NCBI Taxonomy" id="1794699"/>
    <lineage>
        <taxon>Bacteria</taxon>
        <taxon>Pseudomonadati</taxon>
        <taxon>Thermodesulfobiota</taxon>
        <taxon>Thermodesulfobiia</taxon>
        <taxon>Thermodesulfobiales</taxon>
        <taxon>Thermodesulfobiaceae</taxon>
        <taxon>Thermodesulfobium</taxon>
    </lineage>
</organism>
<dbReference type="AlphaFoldDB" id="A0A2R4W0Y7"/>
<evidence type="ECO:0000256" key="2">
    <source>
        <dbReference type="ARBA" id="ARBA00012616"/>
    </source>
</evidence>
<dbReference type="InterPro" id="IPR013977">
    <property type="entry name" value="GcvT_C"/>
</dbReference>
<dbReference type="GO" id="GO:0004047">
    <property type="term" value="F:aminomethyltransferase activity"/>
    <property type="evidence" value="ECO:0007669"/>
    <property type="project" value="UniProtKB-EC"/>
</dbReference>
<dbReference type="GO" id="GO:0008483">
    <property type="term" value="F:transaminase activity"/>
    <property type="evidence" value="ECO:0007669"/>
    <property type="project" value="UniProtKB-KW"/>
</dbReference>
<comment type="similarity">
    <text evidence="1">Belongs to the GcvT family.</text>
</comment>
<dbReference type="OrthoDB" id="9774591at2"/>
<dbReference type="EC" id="2.1.2.10" evidence="2"/>
<dbReference type="RefSeq" id="WP_108309268.1">
    <property type="nucleotide sequence ID" value="NZ_CP020921.1"/>
</dbReference>
<dbReference type="KEGG" id="taci:TDSAC_1127"/>